<dbReference type="SUPFAM" id="SSF52218">
    <property type="entry name" value="Flavoproteins"/>
    <property type="match status" value="1"/>
</dbReference>
<dbReference type="Gene3D" id="3.40.50.360">
    <property type="match status" value="1"/>
</dbReference>
<gene>
    <name evidence="3" type="ORF">K8W16_03150</name>
</gene>
<dbReference type="InterPro" id="IPR001226">
    <property type="entry name" value="Flavodoxin_CS"/>
</dbReference>
<dbReference type="InterPro" id="IPR008254">
    <property type="entry name" value="Flavodoxin/NO_synth"/>
</dbReference>
<dbReference type="GO" id="GO:0009055">
    <property type="term" value="F:electron transfer activity"/>
    <property type="evidence" value="ECO:0007669"/>
    <property type="project" value="InterPro"/>
</dbReference>
<proteinExistence type="predicted"/>
<organism evidence="3 4">
    <name type="scientific">Mailhella massiliensis</name>
    <dbReference type="NCBI Taxonomy" id="1903261"/>
    <lineage>
        <taxon>Bacteria</taxon>
        <taxon>Pseudomonadati</taxon>
        <taxon>Thermodesulfobacteriota</taxon>
        <taxon>Desulfovibrionia</taxon>
        <taxon>Desulfovibrionales</taxon>
        <taxon>Desulfovibrionaceae</taxon>
        <taxon>Mailhella</taxon>
    </lineage>
</organism>
<name>A0A921AVQ3_9BACT</name>
<feature type="domain" description="Flavodoxin-like" evidence="2">
    <location>
        <begin position="4"/>
        <end position="163"/>
    </location>
</feature>
<dbReference type="InterPro" id="IPR029039">
    <property type="entry name" value="Flavoprotein-like_sf"/>
</dbReference>
<reference evidence="3" key="1">
    <citation type="journal article" date="2021" name="PeerJ">
        <title>Extensive microbial diversity within the chicken gut microbiome revealed by metagenomics and culture.</title>
        <authorList>
            <person name="Gilroy R."/>
            <person name="Ravi A."/>
            <person name="Getino M."/>
            <person name="Pursley I."/>
            <person name="Horton D.L."/>
            <person name="Alikhan N.F."/>
            <person name="Baker D."/>
            <person name="Gharbi K."/>
            <person name="Hall N."/>
            <person name="Watson M."/>
            <person name="Adriaenssens E.M."/>
            <person name="Foster-Nyarko E."/>
            <person name="Jarju S."/>
            <person name="Secka A."/>
            <person name="Antonio M."/>
            <person name="Oren A."/>
            <person name="Chaudhuri R.R."/>
            <person name="La Ragione R."/>
            <person name="Hildebrand F."/>
            <person name="Pallen M.J."/>
        </authorList>
    </citation>
    <scope>NUCLEOTIDE SEQUENCE</scope>
    <source>
        <strain evidence="3">ChiGjej2B2-19336</strain>
    </source>
</reference>
<sequence length="171" mass="18843">MKTLIVYSSLTGNTKKVAQAVASVLPGCDIMPVEEAPASVEGYGLVILGYWVDKGMPDGRARTWLAGMENAPLAFFGTLGAWPDSDHAKECMKKCEAMALEPARGNRVYGSWLCQGKIDPRVLEAMANMAGNVHPMTPERRARIEEAAKHPDDEDCRRAQEFFLNIMENLK</sequence>
<protein>
    <submittedName>
        <fullName evidence="3">Flavodoxin family protein</fullName>
    </submittedName>
</protein>
<dbReference type="GO" id="GO:0070819">
    <property type="term" value="F:menaquinone-dependent protoporphyrinogen oxidase activity"/>
    <property type="evidence" value="ECO:0007669"/>
    <property type="project" value="TreeGrafter"/>
</dbReference>
<dbReference type="PROSITE" id="PS00201">
    <property type="entry name" value="FLAVODOXIN"/>
    <property type="match status" value="1"/>
</dbReference>
<dbReference type="AlphaFoldDB" id="A0A921AVQ3"/>
<dbReference type="Proteomes" id="UP000698963">
    <property type="component" value="Unassembled WGS sequence"/>
</dbReference>
<dbReference type="PANTHER" id="PTHR38030">
    <property type="entry name" value="PROTOPORPHYRINOGEN IX DEHYDROGENASE [MENAQUINONE]"/>
    <property type="match status" value="1"/>
</dbReference>
<reference evidence="3" key="2">
    <citation type="submission" date="2021-09" db="EMBL/GenBank/DDBJ databases">
        <authorList>
            <person name="Gilroy R."/>
        </authorList>
    </citation>
    <scope>NUCLEOTIDE SEQUENCE</scope>
    <source>
        <strain evidence="3">ChiGjej2B2-19336</strain>
    </source>
</reference>
<evidence type="ECO:0000313" key="4">
    <source>
        <dbReference type="Proteomes" id="UP000698963"/>
    </source>
</evidence>
<dbReference type="GO" id="GO:0010181">
    <property type="term" value="F:FMN binding"/>
    <property type="evidence" value="ECO:0007669"/>
    <property type="project" value="InterPro"/>
</dbReference>
<accession>A0A921AVQ3</accession>
<dbReference type="InterPro" id="IPR052200">
    <property type="entry name" value="Protoporphyrinogen_IX_DH"/>
</dbReference>
<dbReference type="EMBL" id="DYZA01000059">
    <property type="protein sequence ID" value="HJD96628.1"/>
    <property type="molecule type" value="Genomic_DNA"/>
</dbReference>
<comment type="caution">
    <text evidence="3">The sequence shown here is derived from an EMBL/GenBank/DDBJ whole genome shotgun (WGS) entry which is preliminary data.</text>
</comment>
<dbReference type="GO" id="GO:0006783">
    <property type="term" value="P:heme biosynthetic process"/>
    <property type="evidence" value="ECO:0007669"/>
    <property type="project" value="TreeGrafter"/>
</dbReference>
<dbReference type="RefSeq" id="WP_304121076.1">
    <property type="nucleotide sequence ID" value="NZ_DYZA01000059.1"/>
</dbReference>
<dbReference type="Pfam" id="PF12641">
    <property type="entry name" value="Flavodoxin_3"/>
    <property type="match status" value="1"/>
</dbReference>
<comment type="cofactor">
    <cofactor evidence="1">
        <name>FMN</name>
        <dbReference type="ChEBI" id="CHEBI:58210"/>
    </cofactor>
</comment>
<evidence type="ECO:0000313" key="3">
    <source>
        <dbReference type="EMBL" id="HJD96628.1"/>
    </source>
</evidence>
<evidence type="ECO:0000259" key="2">
    <source>
        <dbReference type="Pfam" id="PF12641"/>
    </source>
</evidence>
<dbReference type="PANTHER" id="PTHR38030:SF2">
    <property type="entry name" value="PROTOPORPHYRINOGEN IX DEHYDROGENASE [QUINONE]"/>
    <property type="match status" value="1"/>
</dbReference>
<evidence type="ECO:0000256" key="1">
    <source>
        <dbReference type="ARBA" id="ARBA00001917"/>
    </source>
</evidence>